<sequence>MTSAFAFGTLPISDARREQLLRAAKYNDKATFQSPSDADNHWIAQAGVWASAAEHARAVSKDTTLFRGLTKVREEYERRLPRGALGRDDLSDTLRRFYGDAALYHLIDKNEKKRAKARLQKFNRRQRQLALGSAQRSRRRLNIDTGAAAHDADMFPVPSSSSSSTESLPPLPPPPTIATTSTSSNGEASSMEIDADSNLVRVLARIGFYLVILASLLAAVLQRTLMWISLLQPMPSIPLLALTDSGTDAVVVQPTPTAPVSSLHHEALLSRLMSSISLRLSPLVGAPAEGTSFTNTTSQPADAATGPTINSGSSAQAAASAAVEAGPVVSATEDKIPSGPSRRDPRPAKRSYWAPPVLDIDRADEYRTKRIKSLEKRVLAASSEPRRKKSGGASSSKTSDSSA</sequence>
<feature type="region of interest" description="Disordered" evidence="1">
    <location>
        <begin position="376"/>
        <end position="403"/>
    </location>
</feature>
<evidence type="ECO:0000256" key="1">
    <source>
        <dbReference type="SAM" id="MobiDB-lite"/>
    </source>
</evidence>
<name>A0A8H6VXS5_9AGAR</name>
<protein>
    <submittedName>
        <fullName evidence="2">Uncharacterized protein</fullName>
    </submittedName>
</protein>
<dbReference type="RefSeq" id="XP_037214816.1">
    <property type="nucleotide sequence ID" value="XM_037368848.1"/>
</dbReference>
<keyword evidence="3" id="KW-1185">Reference proteome</keyword>
<dbReference type="EMBL" id="JACAZF010000012">
    <property type="protein sequence ID" value="KAF7292089.1"/>
    <property type="molecule type" value="Genomic_DNA"/>
</dbReference>
<organism evidence="2 3">
    <name type="scientific">Mycena indigotica</name>
    <dbReference type="NCBI Taxonomy" id="2126181"/>
    <lineage>
        <taxon>Eukaryota</taxon>
        <taxon>Fungi</taxon>
        <taxon>Dikarya</taxon>
        <taxon>Basidiomycota</taxon>
        <taxon>Agaricomycotina</taxon>
        <taxon>Agaricomycetes</taxon>
        <taxon>Agaricomycetidae</taxon>
        <taxon>Agaricales</taxon>
        <taxon>Marasmiineae</taxon>
        <taxon>Mycenaceae</taxon>
        <taxon>Mycena</taxon>
    </lineage>
</organism>
<feature type="region of interest" description="Disordered" evidence="1">
    <location>
        <begin position="291"/>
        <end position="356"/>
    </location>
</feature>
<gene>
    <name evidence="2" type="ORF">MIND_01235300</name>
</gene>
<dbReference type="GeneID" id="59351364"/>
<proteinExistence type="predicted"/>
<reference evidence="2" key="1">
    <citation type="submission" date="2020-05" db="EMBL/GenBank/DDBJ databases">
        <title>Mycena genomes resolve the evolution of fungal bioluminescence.</title>
        <authorList>
            <person name="Tsai I.J."/>
        </authorList>
    </citation>
    <scope>NUCLEOTIDE SEQUENCE</scope>
    <source>
        <strain evidence="2">171206Taipei</strain>
    </source>
</reference>
<feature type="compositionally biased region" description="Low complexity" evidence="1">
    <location>
        <begin position="311"/>
        <end position="331"/>
    </location>
</feature>
<feature type="region of interest" description="Disordered" evidence="1">
    <location>
        <begin position="151"/>
        <end position="189"/>
    </location>
</feature>
<dbReference type="Proteomes" id="UP000636479">
    <property type="component" value="Unassembled WGS sequence"/>
</dbReference>
<accession>A0A8H6VXS5</accession>
<dbReference type="AlphaFoldDB" id="A0A8H6VXS5"/>
<comment type="caution">
    <text evidence="2">The sequence shown here is derived from an EMBL/GenBank/DDBJ whole genome shotgun (WGS) entry which is preliminary data.</text>
</comment>
<feature type="compositionally biased region" description="Polar residues" evidence="1">
    <location>
        <begin position="291"/>
        <end position="300"/>
    </location>
</feature>
<evidence type="ECO:0000313" key="3">
    <source>
        <dbReference type="Proteomes" id="UP000636479"/>
    </source>
</evidence>
<evidence type="ECO:0000313" key="2">
    <source>
        <dbReference type="EMBL" id="KAF7292089.1"/>
    </source>
</evidence>
<feature type="compositionally biased region" description="Low complexity" evidence="1">
    <location>
        <begin position="391"/>
        <end position="403"/>
    </location>
</feature>
<feature type="compositionally biased region" description="Low complexity" evidence="1">
    <location>
        <begin position="156"/>
        <end position="168"/>
    </location>
</feature>
<feature type="compositionally biased region" description="Basic and acidic residues" evidence="1">
    <location>
        <begin position="332"/>
        <end position="347"/>
    </location>
</feature>